<protein>
    <recommendedName>
        <fullName evidence="3">DUF2974 domain-containing protein</fullName>
    </recommendedName>
</protein>
<dbReference type="RefSeq" id="WP_153817606.1">
    <property type="nucleotide sequence ID" value="NZ_WJIE01000001.1"/>
</dbReference>
<gene>
    <name evidence="1" type="ORF">GF068_02105</name>
</gene>
<keyword evidence="2" id="KW-1185">Reference proteome</keyword>
<comment type="caution">
    <text evidence="1">The sequence shown here is derived from an EMBL/GenBank/DDBJ whole genome shotgun (WGS) entry which is preliminary data.</text>
</comment>
<dbReference type="Gene3D" id="2.60.200.60">
    <property type="match status" value="1"/>
</dbReference>
<dbReference type="Proteomes" id="UP000440224">
    <property type="component" value="Unassembled WGS sequence"/>
</dbReference>
<reference evidence="1 2" key="1">
    <citation type="submission" date="2019-10" db="EMBL/GenBank/DDBJ databases">
        <title>A soil myxobacterium in the family Polyangiaceae.</title>
        <authorList>
            <person name="Li Y."/>
            <person name="Wang J."/>
        </authorList>
    </citation>
    <scope>NUCLEOTIDE SEQUENCE [LARGE SCALE GENOMIC DNA]</scope>
    <source>
        <strain evidence="1 2">DSM 14734</strain>
    </source>
</reference>
<dbReference type="OrthoDB" id="9807902at2"/>
<proteinExistence type="predicted"/>
<dbReference type="InterPro" id="IPR008727">
    <property type="entry name" value="PAAR_motif"/>
</dbReference>
<dbReference type="CDD" id="cd14738">
    <property type="entry name" value="PAAR_2"/>
    <property type="match status" value="1"/>
</dbReference>
<evidence type="ECO:0000313" key="2">
    <source>
        <dbReference type="Proteomes" id="UP000440224"/>
    </source>
</evidence>
<dbReference type="EMBL" id="WJIE01000001">
    <property type="protein sequence ID" value="MRG90722.1"/>
    <property type="molecule type" value="Genomic_DNA"/>
</dbReference>
<dbReference type="Pfam" id="PF26363">
    <property type="entry name" value="Phospholipase-like"/>
    <property type="match status" value="1"/>
</dbReference>
<accession>A0A6N7PF40</accession>
<dbReference type="Pfam" id="PF05488">
    <property type="entry name" value="PAAR_motif"/>
    <property type="match status" value="1"/>
</dbReference>
<name>A0A6N7PF40_9BACT</name>
<dbReference type="AlphaFoldDB" id="A0A6N7PF40"/>
<dbReference type="InterPro" id="IPR029058">
    <property type="entry name" value="AB_hydrolase_fold"/>
</dbReference>
<evidence type="ECO:0000313" key="1">
    <source>
        <dbReference type="EMBL" id="MRG90722.1"/>
    </source>
</evidence>
<dbReference type="SUPFAM" id="SSF53474">
    <property type="entry name" value="alpha/beta-Hydrolases"/>
    <property type="match status" value="1"/>
</dbReference>
<sequence>MSDPIAARKGDHHLCLQHVGEDILPACATTILVGGEPAARVTDLLECTGAPPDVIGIGEPTVLLEGKMAARFGDGTLHGGLIDEGCPTVIIGKMTAPDKRMRLMERLRLIDQARQRAADMPPGPQRDALSNAAERLAQNNRAVEDGRLVSDVYNTSGAPEGWTRLGPNDLPPELRNATFQDPSTGFYSDLYRSDIDGSYRLIMRGTEFETWKQWDGNDWLWGNVSQGAGFEGQQYTQAVELSRQVGAVYGNNVSLAGHSLGGGLASAGALASGLPANTFNAAGLHENTFERYGLDPSQANGLVDAYQVDGDILTWAQQDSPVAGLMPDAVGTTHGLNAVNQNPDGSFTARTWPAEPTFEHPESGWGYLNPFGMARRTKDWAAAELDQEKQRFAEMIERHSTHVAGIEQQKSQDLATIQGML</sequence>
<organism evidence="1 2">
    <name type="scientific">Polyangium spumosum</name>
    <dbReference type="NCBI Taxonomy" id="889282"/>
    <lineage>
        <taxon>Bacteria</taxon>
        <taxon>Pseudomonadati</taxon>
        <taxon>Myxococcota</taxon>
        <taxon>Polyangia</taxon>
        <taxon>Polyangiales</taxon>
        <taxon>Polyangiaceae</taxon>
        <taxon>Polyangium</taxon>
    </lineage>
</organism>
<evidence type="ECO:0008006" key="3">
    <source>
        <dbReference type="Google" id="ProtNLM"/>
    </source>
</evidence>